<dbReference type="PROSITE" id="PS00187">
    <property type="entry name" value="TPP_ENZYMES"/>
    <property type="match status" value="1"/>
</dbReference>
<name>A0A1G1W5G1_9BACT</name>
<keyword evidence="2" id="KW-0786">Thiamine pyrophosphate</keyword>
<dbReference type="AlphaFoldDB" id="A0A1G1W5G1"/>
<dbReference type="InterPro" id="IPR017684">
    <property type="entry name" value="Phosphono-pyrv_decarboxylase"/>
</dbReference>
<keyword evidence="6" id="KW-0670">Pyruvate</keyword>
<feature type="domain" description="Thiamine pyrophosphate enzyme TPP-binding" evidence="4">
    <location>
        <begin position="217"/>
        <end position="346"/>
    </location>
</feature>
<dbReference type="FunFam" id="3.40.50.970:FF:000100">
    <property type="entry name" value="Putative phosphonopyruvate decarboxylase"/>
    <property type="match status" value="1"/>
</dbReference>
<dbReference type="SUPFAM" id="SSF52518">
    <property type="entry name" value="Thiamin diphosphate-binding fold (THDP-binding)"/>
    <property type="match status" value="2"/>
</dbReference>
<protein>
    <submittedName>
        <fullName evidence="6">Phosphonopyruvate decarboxylase</fullName>
    </submittedName>
</protein>
<sequence>MSLNSQTFYRDLQDRGIEFFVGVPDSTLKYFCSYITDTVSPNRHIITANEGGAIALAAGYYLATQKIPLVYMQNSGLGNAVNPLTSLVDSSVYGIPMLLMIGWRGEPGVHDEPQHAKQGKITLQQLDVLGIPYAILSDTEASIKPILDVAMKHLAEQRSPYALVVRKDTFAKYSATDTRTSLSNLLRERAVANIIDNLDATDIVVSTTGMTSRELFEYRASLGQGHQRDFLTVGSMGHASQIALGIALHKPDRQVYCLDGDGAAIMHMGAMAIIGTQKPANFKHIVINNGAHESVGGQPTAGQSIDLLAIAQACGYSTILLADNTKSLQDQLQILKKATGPAFLEVRVAVGHRDDLGRPTITPQENKQAFINFLQ</sequence>
<evidence type="ECO:0000313" key="6">
    <source>
        <dbReference type="EMBL" id="OGY22627.1"/>
    </source>
</evidence>
<dbReference type="GO" id="GO:0030976">
    <property type="term" value="F:thiamine pyrophosphate binding"/>
    <property type="evidence" value="ECO:0007669"/>
    <property type="project" value="InterPro"/>
</dbReference>
<dbReference type="InterPro" id="IPR011766">
    <property type="entry name" value="TPP_enzyme_TPP-bd"/>
</dbReference>
<dbReference type="InterPro" id="IPR000399">
    <property type="entry name" value="TPP-bd_CS"/>
</dbReference>
<evidence type="ECO:0000256" key="1">
    <source>
        <dbReference type="ARBA" id="ARBA00022793"/>
    </source>
</evidence>
<dbReference type="InterPro" id="IPR051818">
    <property type="entry name" value="TPP_dependent_decarboxylase"/>
</dbReference>
<dbReference type="PANTHER" id="PTHR42818">
    <property type="entry name" value="SULFOPYRUVATE DECARBOXYLASE SUBUNIT ALPHA"/>
    <property type="match status" value="1"/>
</dbReference>
<dbReference type="GO" id="GO:0032923">
    <property type="term" value="P:organic phosphonate biosynthetic process"/>
    <property type="evidence" value="ECO:0007669"/>
    <property type="project" value="InterPro"/>
</dbReference>
<comment type="caution">
    <text evidence="6">The sequence shown here is derived from an EMBL/GenBank/DDBJ whole genome shotgun (WGS) entry which is preliminary data.</text>
</comment>
<feature type="domain" description="Thiamine pyrophosphate enzyme N-terminal TPP-binding" evidence="5">
    <location>
        <begin position="7"/>
        <end position="121"/>
    </location>
</feature>
<evidence type="ECO:0000256" key="3">
    <source>
        <dbReference type="ARBA" id="ARBA00023239"/>
    </source>
</evidence>
<dbReference type="Pfam" id="PF02775">
    <property type="entry name" value="TPP_enzyme_C"/>
    <property type="match status" value="1"/>
</dbReference>
<dbReference type="CDD" id="cd07035">
    <property type="entry name" value="TPP_PYR_POX_like"/>
    <property type="match status" value="1"/>
</dbReference>
<keyword evidence="3" id="KW-0456">Lyase</keyword>
<dbReference type="GO" id="GO:0033980">
    <property type="term" value="F:phosphonopyruvate decarboxylase activity"/>
    <property type="evidence" value="ECO:0007669"/>
    <property type="project" value="InterPro"/>
</dbReference>
<dbReference type="InterPro" id="IPR029061">
    <property type="entry name" value="THDP-binding"/>
</dbReference>
<gene>
    <name evidence="6" type="ORF">A2113_00440</name>
</gene>
<dbReference type="Proteomes" id="UP000176299">
    <property type="component" value="Unassembled WGS sequence"/>
</dbReference>
<accession>A0A1G1W5G1</accession>
<evidence type="ECO:0000313" key="7">
    <source>
        <dbReference type="Proteomes" id="UP000176299"/>
    </source>
</evidence>
<dbReference type="NCBIfam" id="TIGR03297">
    <property type="entry name" value="Ppyr-DeCO2ase"/>
    <property type="match status" value="1"/>
</dbReference>
<dbReference type="CDD" id="cd03371">
    <property type="entry name" value="TPP_PpyrDC"/>
    <property type="match status" value="1"/>
</dbReference>
<dbReference type="STRING" id="1802591.A2113_00440"/>
<evidence type="ECO:0000259" key="5">
    <source>
        <dbReference type="Pfam" id="PF02776"/>
    </source>
</evidence>
<evidence type="ECO:0000256" key="2">
    <source>
        <dbReference type="ARBA" id="ARBA00023052"/>
    </source>
</evidence>
<dbReference type="FunFam" id="3.40.50.970:FF:000101">
    <property type="entry name" value="Putative phosphonopyruvate decarboxylase"/>
    <property type="match status" value="1"/>
</dbReference>
<reference evidence="6 7" key="1">
    <citation type="journal article" date="2016" name="Nat. Commun.">
        <title>Thousands of microbial genomes shed light on interconnected biogeochemical processes in an aquifer system.</title>
        <authorList>
            <person name="Anantharaman K."/>
            <person name="Brown C.T."/>
            <person name="Hug L.A."/>
            <person name="Sharon I."/>
            <person name="Castelle C.J."/>
            <person name="Probst A.J."/>
            <person name="Thomas B.C."/>
            <person name="Singh A."/>
            <person name="Wilkins M.J."/>
            <person name="Karaoz U."/>
            <person name="Brodie E.L."/>
            <person name="Williams K.H."/>
            <person name="Hubbard S.S."/>
            <person name="Banfield J.F."/>
        </authorList>
    </citation>
    <scope>NUCLEOTIDE SEQUENCE [LARGE SCALE GENOMIC DNA]</scope>
</reference>
<dbReference type="Gene3D" id="3.40.50.970">
    <property type="match status" value="2"/>
</dbReference>
<dbReference type="Pfam" id="PF02776">
    <property type="entry name" value="TPP_enzyme_N"/>
    <property type="match status" value="1"/>
</dbReference>
<dbReference type="GO" id="GO:0000287">
    <property type="term" value="F:magnesium ion binding"/>
    <property type="evidence" value="ECO:0007669"/>
    <property type="project" value="InterPro"/>
</dbReference>
<organism evidence="6 7">
    <name type="scientific">Candidatus Woykebacteria bacterium GWA1_44_8</name>
    <dbReference type="NCBI Taxonomy" id="1802591"/>
    <lineage>
        <taxon>Bacteria</taxon>
        <taxon>Candidatus Woykeibacteriota</taxon>
    </lineage>
</organism>
<dbReference type="PANTHER" id="PTHR42818:SF1">
    <property type="entry name" value="SULFOPYRUVATE DECARBOXYLASE"/>
    <property type="match status" value="1"/>
</dbReference>
<dbReference type="EMBL" id="MHCN01000003">
    <property type="protein sequence ID" value="OGY22627.1"/>
    <property type="molecule type" value="Genomic_DNA"/>
</dbReference>
<proteinExistence type="predicted"/>
<dbReference type="InterPro" id="IPR012001">
    <property type="entry name" value="Thiamin_PyroP_enz_TPP-bd_dom"/>
</dbReference>
<keyword evidence="1" id="KW-0210">Decarboxylase</keyword>
<evidence type="ECO:0000259" key="4">
    <source>
        <dbReference type="Pfam" id="PF02775"/>
    </source>
</evidence>